<accession>U5D181</accession>
<gene>
    <name evidence="1" type="ORF">AMTR_s00030p00235630</name>
</gene>
<proteinExistence type="predicted"/>
<dbReference type="AlphaFoldDB" id="U5D181"/>
<dbReference type="HOGENOM" id="CLU_2389134_0_0_1"/>
<dbReference type="Gramene" id="ERN16184">
    <property type="protein sequence ID" value="ERN16184"/>
    <property type="gene ID" value="AMTR_s00030p00235630"/>
</dbReference>
<dbReference type="Proteomes" id="UP000017836">
    <property type="component" value="Unassembled WGS sequence"/>
</dbReference>
<name>U5D181_AMBTC</name>
<evidence type="ECO:0000313" key="2">
    <source>
        <dbReference type="Proteomes" id="UP000017836"/>
    </source>
</evidence>
<reference evidence="2" key="1">
    <citation type="journal article" date="2013" name="Science">
        <title>The Amborella genome and the evolution of flowering plants.</title>
        <authorList>
            <consortium name="Amborella Genome Project"/>
        </authorList>
    </citation>
    <scope>NUCLEOTIDE SEQUENCE [LARGE SCALE GENOMIC DNA]</scope>
</reference>
<protein>
    <submittedName>
        <fullName evidence="1">Uncharacterized protein</fullName>
    </submittedName>
</protein>
<sequence>MGIDFLPSSIFRGALRSKLTSFRPIDRREGESSERGRAEARVWSVDLEIEIGREGSERLREVVQSCRVLMLGFLGFAVRVAKTKCHGMKRAQRD</sequence>
<organism evidence="1 2">
    <name type="scientific">Amborella trichopoda</name>
    <dbReference type="NCBI Taxonomy" id="13333"/>
    <lineage>
        <taxon>Eukaryota</taxon>
        <taxon>Viridiplantae</taxon>
        <taxon>Streptophyta</taxon>
        <taxon>Embryophyta</taxon>
        <taxon>Tracheophyta</taxon>
        <taxon>Spermatophyta</taxon>
        <taxon>Magnoliopsida</taxon>
        <taxon>Amborellales</taxon>
        <taxon>Amborellaceae</taxon>
        <taxon>Amborella</taxon>
    </lineage>
</organism>
<keyword evidence="2" id="KW-1185">Reference proteome</keyword>
<evidence type="ECO:0000313" key="1">
    <source>
        <dbReference type="EMBL" id="ERN16184.1"/>
    </source>
</evidence>
<dbReference type="EMBL" id="KI392485">
    <property type="protein sequence ID" value="ERN16184.1"/>
    <property type="molecule type" value="Genomic_DNA"/>
</dbReference>